<dbReference type="PANTHER" id="PTHR13663:SF2">
    <property type="entry name" value="SIMILAR TO RIKEN CDNA 6430548M08"/>
    <property type="match status" value="1"/>
</dbReference>
<dbReference type="PANTHER" id="PTHR13663">
    <property type="entry name" value="SIMILAR TO RIKEN CDNA 6430548M08"/>
    <property type="match status" value="1"/>
</dbReference>
<keyword evidence="2" id="KW-1185">Reference proteome</keyword>
<gene>
    <name evidence="1" type="ORF">J8273_0333</name>
</gene>
<sequence>MAVDAVELAQSNAFIEPQGSTLEVFQVQYELDQDTTFIVPSGTDSDSLFQFFSKLIRKIHRPDGIVYHPREIVAAKQIFLAQSGRETFAFALNQNRARPDNPLCYETQGFLQLGYLMSICFDAIESQEGTLTSFKDGKVLMNMAATYYTEDRDGRIYLSAVLQNHRIWASMRFWTETFFDSLSTELNHVPSPGDRWAEMDESSQVSMSVLESNIKFAQLHAFLLLMQDLSVPSENISSFASRMALLLALNEEITAQLHQMVAVRRETLLAQREEHRVQCDALLQKFRVVCRQFDRAAAKVRRMLADSVEGTAFDRDRVEPFMAANTPLSARPVVSGVPRDTRGSPDSLGVMEKLVSINVHQTPKIAAAEGIESSAESRTSELGDSVLSSLGVDAYDYGRGKSLATEGYSF</sequence>
<dbReference type="InterPro" id="IPR039872">
    <property type="entry name" value="KIAA0513"/>
</dbReference>
<protein>
    <submittedName>
        <fullName evidence="1">Myotubularin protein</fullName>
    </submittedName>
</protein>
<comment type="caution">
    <text evidence="1">The sequence shown here is derived from an EMBL/GenBank/DDBJ whole genome shotgun (WGS) entry which is preliminary data.</text>
</comment>
<dbReference type="EMBL" id="JAHDYR010000012">
    <property type="protein sequence ID" value="KAG9395114.1"/>
    <property type="molecule type" value="Genomic_DNA"/>
</dbReference>
<proteinExistence type="predicted"/>
<evidence type="ECO:0000313" key="1">
    <source>
        <dbReference type="EMBL" id="KAG9395114.1"/>
    </source>
</evidence>
<evidence type="ECO:0000313" key="2">
    <source>
        <dbReference type="Proteomes" id="UP000717585"/>
    </source>
</evidence>
<dbReference type="AlphaFoldDB" id="A0A8J6B837"/>
<reference evidence="1" key="1">
    <citation type="submission" date="2021-05" db="EMBL/GenBank/DDBJ databases">
        <title>A free-living protist that lacks canonical eukaryotic 1 DNA replication and segregation systems.</title>
        <authorList>
            <person name="Salas-Leiva D.E."/>
            <person name="Tromer E.C."/>
            <person name="Curtis B.A."/>
            <person name="Jerlstrom-Hultqvist J."/>
            <person name="Kolisko M."/>
            <person name="Yi Z."/>
            <person name="Salas-Leiva J.S."/>
            <person name="Gallot-Lavallee L."/>
            <person name="Kops G.J.P.L."/>
            <person name="Archibald J.M."/>
            <person name="Simpson A.G.B."/>
            <person name="Roger A.J."/>
        </authorList>
    </citation>
    <scope>NUCLEOTIDE SEQUENCE</scope>
    <source>
        <strain evidence="1">BICM</strain>
    </source>
</reference>
<organism evidence="1 2">
    <name type="scientific">Carpediemonas membranifera</name>
    <dbReference type="NCBI Taxonomy" id="201153"/>
    <lineage>
        <taxon>Eukaryota</taxon>
        <taxon>Metamonada</taxon>
        <taxon>Carpediemonas-like organisms</taxon>
        <taxon>Carpediemonas</taxon>
    </lineage>
</organism>
<dbReference type="Proteomes" id="UP000717585">
    <property type="component" value="Unassembled WGS sequence"/>
</dbReference>
<name>A0A8J6B837_9EUKA</name>
<accession>A0A8J6B837</accession>